<reference evidence="3 4" key="1">
    <citation type="submission" date="2017-08" db="EMBL/GenBank/DDBJ databases">
        <title>Fine stratification of microbial communities through a metagenomic profile of the photic zone.</title>
        <authorList>
            <person name="Haro-Moreno J.M."/>
            <person name="Lopez-Perez M."/>
            <person name="De La Torre J."/>
            <person name="Picazo A."/>
            <person name="Camacho A."/>
            <person name="Rodriguez-Valera F."/>
        </authorList>
    </citation>
    <scope>NUCLEOTIDE SEQUENCE [LARGE SCALE GENOMIC DNA]</scope>
    <source>
        <strain evidence="3">MED-G28</strain>
    </source>
</reference>
<dbReference type="PROSITE" id="PS51819">
    <property type="entry name" value="VOC"/>
    <property type="match status" value="2"/>
</dbReference>
<gene>
    <name evidence="3" type="ORF">CNF02_12085</name>
</gene>
<evidence type="ECO:0000313" key="3">
    <source>
        <dbReference type="EMBL" id="PDH32394.1"/>
    </source>
</evidence>
<dbReference type="Proteomes" id="UP000219329">
    <property type="component" value="Unassembled WGS sequence"/>
</dbReference>
<dbReference type="InterPro" id="IPR029068">
    <property type="entry name" value="Glyas_Bleomycin-R_OHBP_Dase"/>
</dbReference>
<dbReference type="InterPro" id="IPR004360">
    <property type="entry name" value="Glyas_Fos-R_dOase_dom"/>
</dbReference>
<dbReference type="CDD" id="cd06587">
    <property type="entry name" value="VOC"/>
    <property type="match status" value="1"/>
</dbReference>
<comment type="caution">
    <text evidence="3">The sequence shown here is derived from an EMBL/GenBank/DDBJ whole genome shotgun (WGS) entry which is preliminary data.</text>
</comment>
<dbReference type="AlphaFoldDB" id="A0A2A5W7X3"/>
<proteinExistence type="predicted"/>
<name>A0A2A5W7X3_9GAMM</name>
<dbReference type="InterPro" id="IPR037523">
    <property type="entry name" value="VOC_core"/>
</dbReference>
<feature type="domain" description="VOC" evidence="2">
    <location>
        <begin position="31"/>
        <end position="165"/>
    </location>
</feature>
<feature type="chain" id="PRO_5012065746" description="VOC domain-containing protein" evidence="1">
    <location>
        <begin position="20"/>
        <end position="291"/>
    </location>
</feature>
<dbReference type="EMBL" id="NTJZ01000017">
    <property type="protein sequence ID" value="PDH32394.1"/>
    <property type="molecule type" value="Genomic_DNA"/>
</dbReference>
<dbReference type="Pfam" id="PF00903">
    <property type="entry name" value="Glyoxalase"/>
    <property type="match status" value="2"/>
</dbReference>
<accession>A0A2A5W7X3</accession>
<organism evidence="3 4">
    <name type="scientific">OM182 bacterium MED-G28</name>
    <dbReference type="NCBI Taxonomy" id="1986256"/>
    <lineage>
        <taxon>Bacteria</taxon>
        <taxon>Pseudomonadati</taxon>
        <taxon>Pseudomonadota</taxon>
        <taxon>Gammaproteobacteria</taxon>
        <taxon>OMG group</taxon>
        <taxon>OM182 clade</taxon>
    </lineage>
</organism>
<protein>
    <recommendedName>
        <fullName evidence="2">VOC domain-containing protein</fullName>
    </recommendedName>
</protein>
<dbReference type="Gene3D" id="3.10.180.10">
    <property type="entry name" value="2,3-Dihydroxybiphenyl 1,2-Dioxygenase, domain 1"/>
    <property type="match status" value="2"/>
</dbReference>
<evidence type="ECO:0000256" key="1">
    <source>
        <dbReference type="SAM" id="SignalP"/>
    </source>
</evidence>
<evidence type="ECO:0000259" key="2">
    <source>
        <dbReference type="PROSITE" id="PS51819"/>
    </source>
</evidence>
<keyword evidence="1" id="KW-0732">Signal</keyword>
<sequence length="291" mass="32260">MRIFSVITLLCLLSVPAHSQMLASFNEDGLTYGHVHLNVSDMDRHIQILEDHFGGRTVRKGSNAQGEPLLTAIVLNNTLVALSPSDPSMPSSETVMDHFGFKVRNMERFLDKWRADGLPVTTTQWAAALGSEPNGFTGDTFVGAEGQINAFIDFPNGARVELQEDQGLQQEVTGYHIHFNLEGHEELLAWYTDIFNLEVRPRGAIGTTTNVPGMNMSFGGSRPGRQATQGSAIDHIGFEIDGLEEFCRKLEAAGIEFQVPYREIPAIDLNIAYIIDPRGVRIEFTEGYDEY</sequence>
<evidence type="ECO:0000313" key="4">
    <source>
        <dbReference type="Proteomes" id="UP000219329"/>
    </source>
</evidence>
<feature type="domain" description="VOC" evidence="2">
    <location>
        <begin position="173"/>
        <end position="287"/>
    </location>
</feature>
<feature type="signal peptide" evidence="1">
    <location>
        <begin position="1"/>
        <end position="19"/>
    </location>
</feature>
<dbReference type="SUPFAM" id="SSF54593">
    <property type="entry name" value="Glyoxalase/Bleomycin resistance protein/Dihydroxybiphenyl dioxygenase"/>
    <property type="match status" value="2"/>
</dbReference>